<evidence type="ECO:0000313" key="2">
    <source>
        <dbReference type="Proteomes" id="UP000823928"/>
    </source>
</evidence>
<protein>
    <submittedName>
        <fullName evidence="1">Uncharacterized protein</fullName>
    </submittedName>
</protein>
<reference evidence="1" key="1">
    <citation type="submission" date="2020-10" db="EMBL/GenBank/DDBJ databases">
        <authorList>
            <person name="Gilroy R."/>
        </authorList>
    </citation>
    <scope>NUCLEOTIDE SEQUENCE</scope>
    <source>
        <strain evidence="1">6276</strain>
    </source>
</reference>
<proteinExistence type="predicted"/>
<dbReference type="Proteomes" id="UP000823928">
    <property type="component" value="Unassembled WGS sequence"/>
</dbReference>
<dbReference type="InterPro" id="IPR027417">
    <property type="entry name" value="P-loop_NTPase"/>
</dbReference>
<organism evidence="1 2">
    <name type="scientific">Candidatus Scatousia excrementigallinarum</name>
    <dbReference type="NCBI Taxonomy" id="2840935"/>
    <lineage>
        <taxon>Bacteria</taxon>
        <taxon>Candidatus Scatousia</taxon>
    </lineage>
</organism>
<gene>
    <name evidence="1" type="ORF">IAC10_13195</name>
</gene>
<name>A0A9D1F0Y5_9BACT</name>
<comment type="caution">
    <text evidence="1">The sequence shown here is derived from an EMBL/GenBank/DDBJ whole genome shotgun (WGS) entry which is preliminary data.</text>
</comment>
<accession>A0A9D1F0Y5</accession>
<evidence type="ECO:0000313" key="1">
    <source>
        <dbReference type="EMBL" id="HIS37555.1"/>
    </source>
</evidence>
<dbReference type="Gene3D" id="3.40.50.300">
    <property type="entry name" value="P-loop containing nucleotide triphosphate hydrolases"/>
    <property type="match status" value="1"/>
</dbReference>
<dbReference type="EMBL" id="DVIU01000272">
    <property type="protein sequence ID" value="HIS37555.1"/>
    <property type="molecule type" value="Genomic_DNA"/>
</dbReference>
<dbReference type="AlphaFoldDB" id="A0A9D1F0Y5"/>
<sequence length="120" mass="13654">MSKRIRKYNGSFIPATQNIADWNANEELRGKTSAILKNSQYTFIFKLSAPDVKDLLDIYNAGDSFNKDEQRLIISAGTGQIFFIGSTELRMNARIIAGNYVKSLFSEETAEEYTDREENK</sequence>
<reference evidence="1" key="2">
    <citation type="journal article" date="2021" name="PeerJ">
        <title>Extensive microbial diversity within the chicken gut microbiome revealed by metagenomics and culture.</title>
        <authorList>
            <person name="Gilroy R."/>
            <person name="Ravi A."/>
            <person name="Getino M."/>
            <person name="Pursley I."/>
            <person name="Horton D.L."/>
            <person name="Alikhan N.F."/>
            <person name="Baker D."/>
            <person name="Gharbi K."/>
            <person name="Hall N."/>
            <person name="Watson M."/>
            <person name="Adriaenssens E.M."/>
            <person name="Foster-Nyarko E."/>
            <person name="Jarju S."/>
            <person name="Secka A."/>
            <person name="Antonio M."/>
            <person name="Oren A."/>
            <person name="Chaudhuri R.R."/>
            <person name="La Ragione R."/>
            <person name="Hildebrand F."/>
            <person name="Pallen M.J."/>
        </authorList>
    </citation>
    <scope>NUCLEOTIDE SEQUENCE</scope>
    <source>
        <strain evidence="1">6276</strain>
    </source>
</reference>